<name>A0A8H5ZJY2_COCSA</name>
<proteinExistence type="predicted"/>
<evidence type="ECO:0000256" key="1">
    <source>
        <dbReference type="SAM" id="SignalP"/>
    </source>
</evidence>
<feature type="chain" id="PRO_5034187903" evidence="1">
    <location>
        <begin position="19"/>
        <end position="251"/>
    </location>
</feature>
<keyword evidence="1" id="KW-0732">Signal</keyword>
<sequence>MHFTQLLTLAAGATLAAAAPAAAPDAQPAPLAVAADDIILHGNGRIQVMKRSEFDERFPLDKYPVGMPNQFDPNFITYTGPELANLTRSPLSKRDISIVIPGKTTTFTGWDVQVSQVVKGGIGTKISVAAGYSISNSVAVSAGVDITLVKDFLSTSMSVIRTWETTNSLTQTFFTDVPEGKYGAWVFRPLTTRFTGSVWSGKMGDTGSVKTWQADSFQSKMYQDMSWVDGYFAACFQDSFPMPRCQGEGTL</sequence>
<reference evidence="2" key="1">
    <citation type="submission" date="2019-11" db="EMBL/GenBank/DDBJ databases">
        <title>Bipolaris sorokiniana Genome sequencing.</title>
        <authorList>
            <person name="Wang H."/>
        </authorList>
    </citation>
    <scope>NUCLEOTIDE SEQUENCE</scope>
</reference>
<dbReference type="AlphaFoldDB" id="A0A8H5ZJY2"/>
<dbReference type="OMA" id="YPLKRCV"/>
<feature type="signal peptide" evidence="1">
    <location>
        <begin position="1"/>
        <end position="18"/>
    </location>
</feature>
<organism evidence="2 3">
    <name type="scientific">Cochliobolus sativus</name>
    <name type="common">Common root rot and spot blotch fungus</name>
    <name type="synonym">Bipolaris sorokiniana</name>
    <dbReference type="NCBI Taxonomy" id="45130"/>
    <lineage>
        <taxon>Eukaryota</taxon>
        <taxon>Fungi</taxon>
        <taxon>Dikarya</taxon>
        <taxon>Ascomycota</taxon>
        <taxon>Pezizomycotina</taxon>
        <taxon>Dothideomycetes</taxon>
        <taxon>Pleosporomycetidae</taxon>
        <taxon>Pleosporales</taxon>
        <taxon>Pleosporineae</taxon>
        <taxon>Pleosporaceae</taxon>
        <taxon>Bipolaris</taxon>
    </lineage>
</organism>
<dbReference type="Proteomes" id="UP000624244">
    <property type="component" value="Unassembled WGS sequence"/>
</dbReference>
<protein>
    <submittedName>
        <fullName evidence="2">Uncharacterized protein</fullName>
    </submittedName>
</protein>
<comment type="caution">
    <text evidence="2">The sequence shown here is derived from an EMBL/GenBank/DDBJ whole genome shotgun (WGS) entry which is preliminary data.</text>
</comment>
<accession>A0A8H5ZJY2</accession>
<evidence type="ECO:0000313" key="3">
    <source>
        <dbReference type="Proteomes" id="UP000624244"/>
    </source>
</evidence>
<gene>
    <name evidence="2" type="ORF">GGP41_010196</name>
</gene>
<evidence type="ECO:0000313" key="2">
    <source>
        <dbReference type="EMBL" id="KAF5850581.1"/>
    </source>
</evidence>
<dbReference type="EMBL" id="WNKQ01000006">
    <property type="protein sequence ID" value="KAF5850581.1"/>
    <property type="molecule type" value="Genomic_DNA"/>
</dbReference>